<dbReference type="Pfam" id="PF07714">
    <property type="entry name" value="PK_Tyr_Ser-Thr"/>
    <property type="match status" value="1"/>
</dbReference>
<reference evidence="4" key="1">
    <citation type="submission" date="2010-09" db="EMBL/GenBank/DDBJ databases">
        <title>The genome sequence of Geomyces destructans 20631-21.</title>
        <authorList>
            <consortium name="The Broad Institute Genome Sequencing Platform"/>
            <person name="Cuomo C.A."/>
            <person name="Blehert D.S."/>
            <person name="Lorch J.M."/>
            <person name="Young S.K."/>
            <person name="Zeng Q."/>
            <person name="Gargeya S."/>
            <person name="Fitzgerald M."/>
            <person name="Haas B."/>
            <person name="Abouelleil A."/>
            <person name="Alvarado L."/>
            <person name="Arachchi H.M."/>
            <person name="Berlin A."/>
            <person name="Brown A."/>
            <person name="Chapman S.B."/>
            <person name="Chen Z."/>
            <person name="Dunbar C."/>
            <person name="Freedman E."/>
            <person name="Gearin G."/>
            <person name="Gellesch M."/>
            <person name="Goldberg J."/>
            <person name="Griggs A."/>
            <person name="Gujja S."/>
            <person name="Heiman D."/>
            <person name="Howarth C."/>
            <person name="Larson L."/>
            <person name="Lui A."/>
            <person name="MacDonald P.J.P."/>
            <person name="Montmayeur A."/>
            <person name="Murphy C."/>
            <person name="Neiman D."/>
            <person name="Pearson M."/>
            <person name="Priest M."/>
            <person name="Roberts A."/>
            <person name="Saif S."/>
            <person name="Shea T."/>
            <person name="Shenoy N."/>
            <person name="Sisk P."/>
            <person name="Stolte C."/>
            <person name="Sykes S."/>
            <person name="Wortman J."/>
            <person name="Nusbaum C."/>
            <person name="Birren B."/>
        </authorList>
    </citation>
    <scope>NUCLEOTIDE SEQUENCE [LARGE SCALE GENOMIC DNA]</scope>
    <source>
        <strain evidence="4">ATCC MYA-4855 / 20631-21</strain>
    </source>
</reference>
<dbReference type="GO" id="GO:0004672">
    <property type="term" value="F:protein kinase activity"/>
    <property type="evidence" value="ECO:0007669"/>
    <property type="project" value="InterPro"/>
</dbReference>
<feature type="domain" description="Serine-threonine/tyrosine-protein kinase catalytic" evidence="2">
    <location>
        <begin position="178"/>
        <end position="261"/>
    </location>
</feature>
<evidence type="ECO:0000256" key="1">
    <source>
        <dbReference type="SAM" id="MobiDB-lite"/>
    </source>
</evidence>
<dbReference type="InterPro" id="IPR001245">
    <property type="entry name" value="Ser-Thr/Tyr_kinase_cat_dom"/>
</dbReference>
<dbReference type="Proteomes" id="UP000011064">
    <property type="component" value="Unassembled WGS sequence"/>
</dbReference>
<dbReference type="OrthoDB" id="3435944at2759"/>
<dbReference type="HOGENOM" id="CLU_071655_0_0_1"/>
<sequence>MSHRCSGSTPPPKRLHEIHSLTNLSLSSNPRQQFAFLCPSHFSSLRSMREGQETQRSDTSETMPSPAGEHQVLFPERSHPSLRTGRELWSAGERVIPSFDCSPWDFYEKFIELHTGGSLVLCDDRSSVRVIRVFQKVESGRTSPVDTHAKSTVCSSPADSVRSVSSPPEPPSFCLLPIRHQNFVGICEEYFFNHQIFAITEYVGFSLETLLQRGIRPMEPEIAYIISQVLAGIQFIWSRKLPHPRISARNVLISPIGEVKIDPMDFPSSDGQTSENMDCLKTLMLCMMHERSAAPVQPWSAEAVHFMTATSWASPYELSDVSLAACCIICY</sequence>
<dbReference type="Gene3D" id="1.10.510.10">
    <property type="entry name" value="Transferase(Phosphotransferase) domain 1"/>
    <property type="match status" value="1"/>
</dbReference>
<name>L8FRR9_PSED2</name>
<dbReference type="AlphaFoldDB" id="L8FRR9"/>
<dbReference type="InterPro" id="IPR011009">
    <property type="entry name" value="Kinase-like_dom_sf"/>
</dbReference>
<organism evidence="3 4">
    <name type="scientific">Pseudogymnoascus destructans (strain ATCC MYA-4855 / 20631-21)</name>
    <name type="common">Bat white-nose syndrome fungus</name>
    <name type="synonym">Geomyces destructans</name>
    <dbReference type="NCBI Taxonomy" id="658429"/>
    <lineage>
        <taxon>Eukaryota</taxon>
        <taxon>Fungi</taxon>
        <taxon>Dikarya</taxon>
        <taxon>Ascomycota</taxon>
        <taxon>Pezizomycotina</taxon>
        <taxon>Leotiomycetes</taxon>
        <taxon>Thelebolales</taxon>
        <taxon>Thelebolaceae</taxon>
        <taxon>Pseudogymnoascus</taxon>
    </lineage>
</organism>
<feature type="region of interest" description="Disordered" evidence="1">
    <location>
        <begin position="47"/>
        <end position="79"/>
    </location>
</feature>
<evidence type="ECO:0000259" key="2">
    <source>
        <dbReference type="Pfam" id="PF07714"/>
    </source>
</evidence>
<protein>
    <recommendedName>
        <fullName evidence="2">Serine-threonine/tyrosine-protein kinase catalytic domain-containing protein</fullName>
    </recommendedName>
</protein>
<dbReference type="EMBL" id="GL573318">
    <property type="protein sequence ID" value="ELR03572.1"/>
    <property type="molecule type" value="Genomic_DNA"/>
</dbReference>
<dbReference type="SUPFAM" id="SSF56112">
    <property type="entry name" value="Protein kinase-like (PK-like)"/>
    <property type="match status" value="1"/>
</dbReference>
<keyword evidence="4" id="KW-1185">Reference proteome</keyword>
<gene>
    <name evidence="3" type="ORF">GMDG_06230</name>
</gene>
<accession>L8FRR9</accession>
<feature type="compositionally biased region" description="Basic and acidic residues" evidence="1">
    <location>
        <begin position="47"/>
        <end position="59"/>
    </location>
</feature>
<dbReference type="VEuPathDB" id="FungiDB:GMDG_06230"/>
<dbReference type="STRING" id="658429.L8FRR9"/>
<evidence type="ECO:0000313" key="3">
    <source>
        <dbReference type="EMBL" id="ELR03572.1"/>
    </source>
</evidence>
<dbReference type="InParanoid" id="L8FRR9"/>
<proteinExistence type="predicted"/>
<evidence type="ECO:0000313" key="4">
    <source>
        <dbReference type="Proteomes" id="UP000011064"/>
    </source>
</evidence>